<proteinExistence type="predicted"/>
<gene>
    <name evidence="3" type="ORF">JOF56_004560</name>
</gene>
<accession>A0ABS4TIB6</accession>
<dbReference type="EMBL" id="JAGINW010000001">
    <property type="protein sequence ID" value="MBP2324175.1"/>
    <property type="molecule type" value="Genomic_DNA"/>
</dbReference>
<protein>
    <submittedName>
        <fullName evidence="3">Glycerophosphoryl diester phosphodiesterase</fullName>
    </submittedName>
</protein>
<dbReference type="RefSeq" id="WP_209641340.1">
    <property type="nucleotide sequence ID" value="NZ_JAGINW010000001.1"/>
</dbReference>
<evidence type="ECO:0000313" key="3">
    <source>
        <dbReference type="EMBL" id="MBP2324175.1"/>
    </source>
</evidence>
<dbReference type="Gene3D" id="3.20.20.190">
    <property type="entry name" value="Phosphatidylinositol (PI) phosphodiesterase"/>
    <property type="match status" value="1"/>
</dbReference>
<feature type="signal peptide" evidence="1">
    <location>
        <begin position="1"/>
        <end position="26"/>
    </location>
</feature>
<reference evidence="3 4" key="1">
    <citation type="submission" date="2021-03" db="EMBL/GenBank/DDBJ databases">
        <title>Sequencing the genomes of 1000 actinobacteria strains.</title>
        <authorList>
            <person name="Klenk H.-P."/>
        </authorList>
    </citation>
    <scope>NUCLEOTIDE SEQUENCE [LARGE SCALE GENOMIC DNA]</scope>
    <source>
        <strain evidence="3 4">DSM 46670</strain>
    </source>
</reference>
<keyword evidence="4" id="KW-1185">Reference proteome</keyword>
<evidence type="ECO:0000259" key="2">
    <source>
        <dbReference type="Pfam" id="PF03009"/>
    </source>
</evidence>
<keyword evidence="1" id="KW-0732">Signal</keyword>
<evidence type="ECO:0000256" key="1">
    <source>
        <dbReference type="SAM" id="SignalP"/>
    </source>
</evidence>
<dbReference type="SUPFAM" id="SSF51695">
    <property type="entry name" value="PLC-like phosphodiesterases"/>
    <property type="match status" value="1"/>
</dbReference>
<feature type="chain" id="PRO_5045284772" evidence="1">
    <location>
        <begin position="27"/>
        <end position="274"/>
    </location>
</feature>
<dbReference type="InterPro" id="IPR030395">
    <property type="entry name" value="GP_PDE_dom"/>
</dbReference>
<sequence>MVSRSATARFALVAALLPALAVPAAAQESVLPACPAVFAHGGYPTGANAWERDQVRQPNNPTALQDYKNKGATGVEADLQLTKNGTKAVMWHNTSTLRLTGSKADINTLWWDSGSDKLNGRTIEVGPYKGERVHTFRQFLDDAKRIGMVPLVEVKGEAKQSLLNSDAAIRNTGWAEVINPIRERIASQEIMVYTHDSALAPELTTRFTNAGLATVIANGPQRPVWPDTVAWEEPVPSWTGNQASWQTALAKGPRRMATSWPQQMRTWLNGRCTA</sequence>
<dbReference type="Pfam" id="PF03009">
    <property type="entry name" value="GDPD"/>
    <property type="match status" value="1"/>
</dbReference>
<feature type="domain" description="GP-PDE" evidence="2">
    <location>
        <begin position="63"/>
        <end position="214"/>
    </location>
</feature>
<organism evidence="3 4">
    <name type="scientific">Kibdelosporangium banguiense</name>
    <dbReference type="NCBI Taxonomy" id="1365924"/>
    <lineage>
        <taxon>Bacteria</taxon>
        <taxon>Bacillati</taxon>
        <taxon>Actinomycetota</taxon>
        <taxon>Actinomycetes</taxon>
        <taxon>Pseudonocardiales</taxon>
        <taxon>Pseudonocardiaceae</taxon>
        <taxon>Kibdelosporangium</taxon>
    </lineage>
</organism>
<dbReference type="Proteomes" id="UP001519332">
    <property type="component" value="Unassembled WGS sequence"/>
</dbReference>
<name>A0ABS4TIB6_9PSEU</name>
<comment type="caution">
    <text evidence="3">The sequence shown here is derived from an EMBL/GenBank/DDBJ whole genome shotgun (WGS) entry which is preliminary data.</text>
</comment>
<dbReference type="InterPro" id="IPR017946">
    <property type="entry name" value="PLC-like_Pdiesterase_TIM-brl"/>
</dbReference>
<evidence type="ECO:0000313" key="4">
    <source>
        <dbReference type="Proteomes" id="UP001519332"/>
    </source>
</evidence>